<evidence type="ECO:0000256" key="4">
    <source>
        <dbReference type="PROSITE-ProRule" id="PRU00169"/>
    </source>
</evidence>
<evidence type="ECO:0000256" key="3">
    <source>
        <dbReference type="ARBA" id="ARBA00022553"/>
    </source>
</evidence>
<dbReference type="InterPro" id="IPR003661">
    <property type="entry name" value="HisK_dim/P_dom"/>
</dbReference>
<evidence type="ECO:0000259" key="6">
    <source>
        <dbReference type="PROSITE" id="PS50110"/>
    </source>
</evidence>
<dbReference type="InterPro" id="IPR001610">
    <property type="entry name" value="PAC"/>
</dbReference>
<feature type="domain" description="Response regulatory" evidence="6">
    <location>
        <begin position="552"/>
        <end position="668"/>
    </location>
</feature>
<dbReference type="Pfam" id="PF00072">
    <property type="entry name" value="Response_reg"/>
    <property type="match status" value="1"/>
</dbReference>
<dbReference type="Gene3D" id="1.10.287.130">
    <property type="match status" value="1"/>
</dbReference>
<evidence type="ECO:0000256" key="2">
    <source>
        <dbReference type="ARBA" id="ARBA00012438"/>
    </source>
</evidence>
<dbReference type="InterPro" id="IPR035965">
    <property type="entry name" value="PAS-like_dom_sf"/>
</dbReference>
<evidence type="ECO:0000256" key="1">
    <source>
        <dbReference type="ARBA" id="ARBA00000085"/>
    </source>
</evidence>
<dbReference type="NCBIfam" id="TIGR00229">
    <property type="entry name" value="sensory_box"/>
    <property type="match status" value="2"/>
</dbReference>
<dbReference type="AlphaFoldDB" id="A0A1F6D5N6"/>
<dbReference type="Gene3D" id="3.40.50.2300">
    <property type="match status" value="1"/>
</dbReference>
<dbReference type="PROSITE" id="PS50110">
    <property type="entry name" value="RESPONSE_REGULATORY"/>
    <property type="match status" value="1"/>
</dbReference>
<dbReference type="Pfam" id="PF02518">
    <property type="entry name" value="HATPase_c"/>
    <property type="match status" value="1"/>
</dbReference>
<dbReference type="Pfam" id="PF08448">
    <property type="entry name" value="PAS_4"/>
    <property type="match status" value="3"/>
</dbReference>
<dbReference type="SMART" id="SM00086">
    <property type="entry name" value="PAC"/>
    <property type="match status" value="2"/>
</dbReference>
<organism evidence="9 10">
    <name type="scientific">Handelsmanbacteria sp. (strain RIFCSPLOWO2_12_FULL_64_10)</name>
    <dbReference type="NCBI Taxonomy" id="1817868"/>
    <lineage>
        <taxon>Bacteria</taxon>
        <taxon>Candidatus Handelsmaniibacteriota</taxon>
    </lineage>
</organism>
<proteinExistence type="predicted"/>
<dbReference type="InterPro" id="IPR004358">
    <property type="entry name" value="Sig_transdc_His_kin-like_C"/>
</dbReference>
<comment type="caution">
    <text evidence="9">The sequence shown here is derived from an EMBL/GenBank/DDBJ whole genome shotgun (WGS) entry which is preliminary data.</text>
</comment>
<dbReference type="PROSITE" id="PS50113">
    <property type="entry name" value="PAC"/>
    <property type="match status" value="3"/>
</dbReference>
<evidence type="ECO:0000313" key="9">
    <source>
        <dbReference type="EMBL" id="OGG56641.1"/>
    </source>
</evidence>
<dbReference type="SMART" id="SM00387">
    <property type="entry name" value="HATPase_c"/>
    <property type="match status" value="1"/>
</dbReference>
<dbReference type="Proteomes" id="UP000178606">
    <property type="component" value="Unassembled WGS sequence"/>
</dbReference>
<feature type="domain" description="PAS" evidence="7">
    <location>
        <begin position="170"/>
        <end position="232"/>
    </location>
</feature>
<dbReference type="InterPro" id="IPR013656">
    <property type="entry name" value="PAS_4"/>
</dbReference>
<dbReference type="SUPFAM" id="SSF55785">
    <property type="entry name" value="PYP-like sensor domain (PAS domain)"/>
    <property type="match status" value="3"/>
</dbReference>
<dbReference type="PANTHER" id="PTHR43065">
    <property type="entry name" value="SENSOR HISTIDINE KINASE"/>
    <property type="match status" value="1"/>
</dbReference>
<dbReference type="EMBL" id="MFKF01000024">
    <property type="protein sequence ID" value="OGG56641.1"/>
    <property type="molecule type" value="Genomic_DNA"/>
</dbReference>
<dbReference type="SUPFAM" id="SSF52172">
    <property type="entry name" value="CheY-like"/>
    <property type="match status" value="1"/>
</dbReference>
<dbReference type="Pfam" id="PF00512">
    <property type="entry name" value="HisKA"/>
    <property type="match status" value="1"/>
</dbReference>
<dbReference type="InterPro" id="IPR011006">
    <property type="entry name" value="CheY-like_superfamily"/>
</dbReference>
<feature type="domain" description="PAC" evidence="8">
    <location>
        <begin position="1"/>
        <end position="49"/>
    </location>
</feature>
<dbReference type="PROSITE" id="PS50112">
    <property type="entry name" value="PAS"/>
    <property type="match status" value="1"/>
</dbReference>
<dbReference type="SMART" id="SM00448">
    <property type="entry name" value="REC"/>
    <property type="match status" value="1"/>
</dbReference>
<feature type="domain" description="PAC" evidence="8">
    <location>
        <begin position="111"/>
        <end position="169"/>
    </location>
</feature>
<reference evidence="9 10" key="1">
    <citation type="journal article" date="2016" name="Nat. Commun.">
        <title>Thousands of microbial genomes shed light on interconnected biogeochemical processes in an aquifer system.</title>
        <authorList>
            <person name="Anantharaman K."/>
            <person name="Brown C.T."/>
            <person name="Hug L.A."/>
            <person name="Sharon I."/>
            <person name="Castelle C.J."/>
            <person name="Probst A.J."/>
            <person name="Thomas B.C."/>
            <person name="Singh A."/>
            <person name="Wilkins M.J."/>
            <person name="Karaoz U."/>
            <person name="Brodie E.L."/>
            <person name="Williams K.H."/>
            <person name="Hubbard S.S."/>
            <person name="Banfield J.F."/>
        </authorList>
    </citation>
    <scope>NUCLEOTIDE SEQUENCE [LARGE SCALE GENOMIC DNA]</scope>
    <source>
        <strain evidence="10">RIFCSPLOWO2_12_FULL_64_10</strain>
    </source>
</reference>
<feature type="modified residue" description="4-aspartylphosphate" evidence="4">
    <location>
        <position position="603"/>
    </location>
</feature>
<dbReference type="InterPro" id="IPR005467">
    <property type="entry name" value="His_kinase_dom"/>
</dbReference>
<evidence type="ECO:0000259" key="7">
    <source>
        <dbReference type="PROSITE" id="PS50112"/>
    </source>
</evidence>
<accession>A0A1F6D5N6</accession>
<dbReference type="CDD" id="cd00130">
    <property type="entry name" value="PAS"/>
    <property type="match status" value="1"/>
</dbReference>
<name>A0A1F6D5N6_HANXR</name>
<keyword evidence="3 4" id="KW-0597">Phosphoprotein</keyword>
<dbReference type="PROSITE" id="PS50109">
    <property type="entry name" value="HIS_KIN"/>
    <property type="match status" value="1"/>
</dbReference>
<dbReference type="InterPro" id="IPR000014">
    <property type="entry name" value="PAS"/>
</dbReference>
<gene>
    <name evidence="9" type="ORF">A3F84_08440</name>
</gene>
<dbReference type="InterPro" id="IPR003594">
    <property type="entry name" value="HATPase_dom"/>
</dbReference>
<comment type="catalytic activity">
    <reaction evidence="1">
        <text>ATP + protein L-histidine = ADP + protein N-phospho-L-histidine.</text>
        <dbReference type="EC" id="2.7.13.3"/>
    </reaction>
</comment>
<dbReference type="SUPFAM" id="SSF55874">
    <property type="entry name" value="ATPase domain of HSP90 chaperone/DNA topoisomerase II/histidine kinase"/>
    <property type="match status" value="1"/>
</dbReference>
<feature type="domain" description="PAC" evidence="8">
    <location>
        <begin position="243"/>
        <end position="295"/>
    </location>
</feature>
<dbReference type="Gene3D" id="3.30.450.20">
    <property type="entry name" value="PAS domain"/>
    <property type="match status" value="3"/>
</dbReference>
<dbReference type="PRINTS" id="PR00344">
    <property type="entry name" value="BCTRLSENSOR"/>
</dbReference>
<evidence type="ECO:0000313" key="10">
    <source>
        <dbReference type="Proteomes" id="UP000178606"/>
    </source>
</evidence>
<dbReference type="SMART" id="SM00388">
    <property type="entry name" value="HisKA"/>
    <property type="match status" value="1"/>
</dbReference>
<dbReference type="InterPro" id="IPR036890">
    <property type="entry name" value="HATPase_C_sf"/>
</dbReference>
<feature type="domain" description="Histidine kinase" evidence="5">
    <location>
        <begin position="308"/>
        <end position="531"/>
    </location>
</feature>
<dbReference type="EC" id="2.7.13.3" evidence="2"/>
<dbReference type="InterPro" id="IPR001789">
    <property type="entry name" value="Sig_transdc_resp-reg_receiver"/>
</dbReference>
<dbReference type="InterPro" id="IPR000700">
    <property type="entry name" value="PAS-assoc_C"/>
</dbReference>
<dbReference type="SUPFAM" id="SSF47384">
    <property type="entry name" value="Homodimeric domain of signal transducing histidine kinase"/>
    <property type="match status" value="1"/>
</dbReference>
<dbReference type="InterPro" id="IPR036097">
    <property type="entry name" value="HisK_dim/P_sf"/>
</dbReference>
<dbReference type="GO" id="GO:0000155">
    <property type="term" value="F:phosphorelay sensor kinase activity"/>
    <property type="evidence" value="ECO:0007669"/>
    <property type="project" value="InterPro"/>
</dbReference>
<dbReference type="Gene3D" id="3.30.565.10">
    <property type="entry name" value="Histidine kinase-like ATPase, C-terminal domain"/>
    <property type="match status" value="1"/>
</dbReference>
<protein>
    <recommendedName>
        <fullName evidence="2">histidine kinase</fullName>
        <ecNumber evidence="2">2.7.13.3</ecNumber>
    </recommendedName>
</protein>
<evidence type="ECO:0000259" key="8">
    <source>
        <dbReference type="PROSITE" id="PS50113"/>
    </source>
</evidence>
<sequence>MAIVRPDGERRWIFVTATPQLDAEGRFKATFGIFYDITERKRAEEALRKSEATNRALLEAIPDLILRHSRDGVYLDFKAAKDFETLVPPGEFLGKRADEVLPAEVARKALHHIEQAIRTGDVQVFEYQLPMHGEMRDYEARVVVCGEEEALGIVRDITERKRAEEVLRESEARFRSVVESLGEGLLITDLQDTILYANSRLAEMSGYAPEEMIGRPAFELLLPPEDWEEIHRRNERRRRGISEWYEVQLKRKDGSLFWTETYGAPFRNAAGEVVGTLGATTDITERKRLEEQLRQAQKMEAVGRLAGGIAHDFNNLLQVIMGFSEFLLTRLAPGDPSRREVEEIYKAGERAASLTRQLLAFGRRQVLRPKALDLNALVSDMGRMLRRLISEDVDLVTVLRPGLGRVKADPGQIEQVIVNLAVNARDAMSEGGKLTVETENVSLDEAYVREHPDASPGLHVRLTVSDTGCGIDPEIRPHLFEPFFTTKEAGKGTGLGLATVYWIVTQSGGHISVASEPGEGSTFSIYLPRAEDPAEAAPSADATVELPRGSETLLLVEDDELVRNLVGMILRRCGYAVLEASDGQEALRVSGCHPGPVHLMVADVVMPRMNGHELAQRLTPLRPEMKVLYISGYANDADVRQDALEGDIHLLQKPFTPEVLARRVREVMDGFSKA</sequence>
<dbReference type="PANTHER" id="PTHR43065:SF42">
    <property type="entry name" value="TWO-COMPONENT SENSOR PPRA"/>
    <property type="match status" value="1"/>
</dbReference>
<evidence type="ECO:0000259" key="5">
    <source>
        <dbReference type="PROSITE" id="PS50109"/>
    </source>
</evidence>
<dbReference type="CDD" id="cd00082">
    <property type="entry name" value="HisKA"/>
    <property type="match status" value="1"/>
</dbReference>
<dbReference type="SMART" id="SM00091">
    <property type="entry name" value="PAS"/>
    <property type="match status" value="2"/>
</dbReference>